<dbReference type="Proteomes" id="UP001307760">
    <property type="component" value="Unassembled WGS sequence"/>
</dbReference>
<dbReference type="RefSeq" id="WP_330821181.1">
    <property type="nucleotide sequence ID" value="NZ_JAZBJP010000002.1"/>
</dbReference>
<accession>A0ABU7NME7</accession>
<evidence type="ECO:0008006" key="3">
    <source>
        <dbReference type="Google" id="ProtNLM"/>
    </source>
</evidence>
<reference evidence="1 2" key="1">
    <citation type="submission" date="2023-12" db="EMBL/GenBank/DDBJ databases">
        <title>30 novel species of actinomycetes from the DSMZ collection.</title>
        <authorList>
            <person name="Nouioui I."/>
        </authorList>
    </citation>
    <scope>NUCLEOTIDE SEQUENCE [LARGE SCALE GENOMIC DNA]</scope>
    <source>
        <strain evidence="1 2">DSM 41528</strain>
    </source>
</reference>
<protein>
    <recommendedName>
        <fullName evidence="3">Head-tail adaptor protein</fullName>
    </recommendedName>
</protein>
<name>A0ABU7NME7_9ACTN</name>
<evidence type="ECO:0000313" key="1">
    <source>
        <dbReference type="EMBL" id="MEE4419520.1"/>
    </source>
</evidence>
<evidence type="ECO:0000313" key="2">
    <source>
        <dbReference type="Proteomes" id="UP001307760"/>
    </source>
</evidence>
<sequence length="112" mass="11911">MPGPIGRQTVVFLNAPLVAGAYNVQSRDWGNATETPVSGCTVDYASSSESTQAGDQTTTRATVWLPRRAPRVTEWHRARWDGRTWEVDGVPSTAEAAGPLSGQAVSLLEVAG</sequence>
<gene>
    <name evidence="1" type="ORF">V2J85_09165</name>
</gene>
<organism evidence="1 2">
    <name type="scientific">Streptomyces bugieae</name>
    <dbReference type="NCBI Taxonomy" id="3098223"/>
    <lineage>
        <taxon>Bacteria</taxon>
        <taxon>Bacillati</taxon>
        <taxon>Actinomycetota</taxon>
        <taxon>Actinomycetes</taxon>
        <taxon>Kitasatosporales</taxon>
        <taxon>Streptomycetaceae</taxon>
        <taxon>Streptomyces</taxon>
    </lineage>
</organism>
<comment type="caution">
    <text evidence="1">The sequence shown here is derived from an EMBL/GenBank/DDBJ whole genome shotgun (WGS) entry which is preliminary data.</text>
</comment>
<dbReference type="EMBL" id="JAZBJP010000002">
    <property type="protein sequence ID" value="MEE4419520.1"/>
    <property type="molecule type" value="Genomic_DNA"/>
</dbReference>
<keyword evidence="2" id="KW-1185">Reference proteome</keyword>
<proteinExistence type="predicted"/>